<feature type="domain" description="Acyl-CoA oxidase/dehydrogenase middle" evidence="7">
    <location>
        <begin position="122"/>
        <end position="210"/>
    </location>
</feature>
<sequence>MDFSYTEEQQMLQESVQKFVQKNYEFATRAKIIASENGYSSENWELFAELGWLTVPFCEEDGGFGGSAVDLTVMMDEFGKANLVEPFTPTAILGGGLVSALGEKGQKTELLGPLMEGKLQLACAYAETGSRFNLSNVTTTATVEGDQVKLNGEKINVLNGSNADKLLLVARESGAQTDRNGISIFLVDNDSDGLSIQPYTNVDGKKAAQISFASVSVPLSARLGEAGGALPALEAVIDRATVAVSAEAVGALEALLQKTVEYSKTRKQFGTPIGTFQALQHRMADMFIECQLARSIVIMAAMKLDSTENDVEKSKAVSAAKSRVGKAIEKVGQEAIQIHGGIGMTEELDVGHLFKRVTAIDIQFGNTDYHTARFSSL</sequence>
<evidence type="ECO:0000256" key="5">
    <source>
        <dbReference type="ARBA" id="ARBA00023002"/>
    </source>
</evidence>
<evidence type="ECO:0000259" key="6">
    <source>
        <dbReference type="Pfam" id="PF00441"/>
    </source>
</evidence>
<comment type="similarity">
    <text evidence="2">Belongs to the acyl-CoA dehydrogenase family.</text>
</comment>
<dbReference type="CDD" id="cd00567">
    <property type="entry name" value="ACAD"/>
    <property type="match status" value="1"/>
</dbReference>
<dbReference type="InterPro" id="IPR046373">
    <property type="entry name" value="Acyl-CoA_Oxase/DH_mid-dom_sf"/>
</dbReference>
<reference evidence="9" key="1">
    <citation type="submission" date="2018-05" db="EMBL/GenBank/DDBJ databases">
        <authorList>
            <person name="Lanie J.A."/>
            <person name="Ng W.-L."/>
            <person name="Kazmierczak K.M."/>
            <person name="Andrzejewski T.M."/>
            <person name="Davidsen T.M."/>
            <person name="Wayne K.J."/>
            <person name="Tettelin H."/>
            <person name="Glass J.I."/>
            <person name="Rusch D."/>
            <person name="Podicherti R."/>
            <person name="Tsui H.-C.T."/>
            <person name="Winkler M.E."/>
        </authorList>
    </citation>
    <scope>NUCLEOTIDE SEQUENCE</scope>
</reference>
<dbReference type="InterPro" id="IPR006091">
    <property type="entry name" value="Acyl-CoA_Oxase/DH_mid-dom"/>
</dbReference>
<dbReference type="InterPro" id="IPR037069">
    <property type="entry name" value="AcylCoA_DH/ox_N_sf"/>
</dbReference>
<accession>A0A381PCC9</accession>
<evidence type="ECO:0000313" key="9">
    <source>
        <dbReference type="EMBL" id="SUZ64636.1"/>
    </source>
</evidence>
<evidence type="ECO:0000259" key="8">
    <source>
        <dbReference type="Pfam" id="PF02771"/>
    </source>
</evidence>
<dbReference type="Gene3D" id="1.10.540.10">
    <property type="entry name" value="Acyl-CoA dehydrogenase/oxidase, N-terminal domain"/>
    <property type="match status" value="1"/>
</dbReference>
<dbReference type="GO" id="GO:0050660">
    <property type="term" value="F:flavin adenine dinucleotide binding"/>
    <property type="evidence" value="ECO:0007669"/>
    <property type="project" value="InterPro"/>
</dbReference>
<dbReference type="SUPFAM" id="SSF56645">
    <property type="entry name" value="Acyl-CoA dehydrogenase NM domain-like"/>
    <property type="match status" value="1"/>
</dbReference>
<dbReference type="Gene3D" id="2.40.110.10">
    <property type="entry name" value="Butyryl-CoA Dehydrogenase, subunit A, domain 2"/>
    <property type="match status" value="1"/>
</dbReference>
<dbReference type="AlphaFoldDB" id="A0A381PCC9"/>
<dbReference type="PANTHER" id="PTHR43884">
    <property type="entry name" value="ACYL-COA DEHYDROGENASE"/>
    <property type="match status" value="1"/>
</dbReference>
<evidence type="ECO:0000259" key="7">
    <source>
        <dbReference type="Pfam" id="PF02770"/>
    </source>
</evidence>
<name>A0A381PCC9_9ZZZZ</name>
<dbReference type="InterPro" id="IPR009100">
    <property type="entry name" value="AcylCoA_DH/oxidase_NM_dom_sf"/>
</dbReference>
<protein>
    <recommendedName>
        <fullName evidence="10">Pimeloyl-CoA dehydrogenase small subunit</fullName>
    </recommendedName>
</protein>
<keyword evidence="5" id="KW-0560">Oxidoreductase</keyword>
<dbReference type="InterPro" id="IPR009075">
    <property type="entry name" value="AcylCo_DH/oxidase_C"/>
</dbReference>
<dbReference type="Pfam" id="PF02771">
    <property type="entry name" value="Acyl-CoA_dh_N"/>
    <property type="match status" value="1"/>
</dbReference>
<dbReference type="InterPro" id="IPR036250">
    <property type="entry name" value="AcylCo_DH-like_C"/>
</dbReference>
<evidence type="ECO:0000256" key="3">
    <source>
        <dbReference type="ARBA" id="ARBA00022630"/>
    </source>
</evidence>
<dbReference type="InterPro" id="IPR013786">
    <property type="entry name" value="AcylCoA_DH/ox_N"/>
</dbReference>
<dbReference type="Gene3D" id="1.20.140.10">
    <property type="entry name" value="Butyryl-CoA Dehydrogenase, subunit A, domain 3"/>
    <property type="match status" value="1"/>
</dbReference>
<organism evidence="9">
    <name type="scientific">marine metagenome</name>
    <dbReference type="NCBI Taxonomy" id="408172"/>
    <lineage>
        <taxon>unclassified sequences</taxon>
        <taxon>metagenomes</taxon>
        <taxon>ecological metagenomes</taxon>
    </lineage>
</organism>
<dbReference type="SUPFAM" id="SSF47203">
    <property type="entry name" value="Acyl-CoA dehydrogenase C-terminal domain-like"/>
    <property type="match status" value="1"/>
</dbReference>
<dbReference type="Pfam" id="PF00441">
    <property type="entry name" value="Acyl-CoA_dh_1"/>
    <property type="match status" value="1"/>
</dbReference>
<evidence type="ECO:0000256" key="4">
    <source>
        <dbReference type="ARBA" id="ARBA00022827"/>
    </source>
</evidence>
<dbReference type="EMBL" id="UINC01000939">
    <property type="protein sequence ID" value="SUZ64636.1"/>
    <property type="molecule type" value="Genomic_DNA"/>
</dbReference>
<dbReference type="GO" id="GO:0003995">
    <property type="term" value="F:acyl-CoA dehydrogenase activity"/>
    <property type="evidence" value="ECO:0007669"/>
    <property type="project" value="TreeGrafter"/>
</dbReference>
<feature type="domain" description="Acyl-CoA dehydrogenase/oxidase N-terminal" evidence="8">
    <location>
        <begin position="6"/>
        <end position="118"/>
    </location>
</feature>
<evidence type="ECO:0000256" key="2">
    <source>
        <dbReference type="ARBA" id="ARBA00009347"/>
    </source>
</evidence>
<dbReference type="Pfam" id="PF02770">
    <property type="entry name" value="Acyl-CoA_dh_M"/>
    <property type="match status" value="1"/>
</dbReference>
<evidence type="ECO:0000256" key="1">
    <source>
        <dbReference type="ARBA" id="ARBA00001974"/>
    </source>
</evidence>
<feature type="domain" description="Acyl-CoA dehydrogenase/oxidase C-terminal" evidence="6">
    <location>
        <begin position="237"/>
        <end position="371"/>
    </location>
</feature>
<dbReference type="PANTHER" id="PTHR43884:SF20">
    <property type="entry name" value="ACYL-COA DEHYDROGENASE FADE28"/>
    <property type="match status" value="1"/>
</dbReference>
<proteinExistence type="inferred from homology"/>
<comment type="cofactor">
    <cofactor evidence="1">
        <name>FAD</name>
        <dbReference type="ChEBI" id="CHEBI:57692"/>
    </cofactor>
</comment>
<evidence type="ECO:0008006" key="10">
    <source>
        <dbReference type="Google" id="ProtNLM"/>
    </source>
</evidence>
<keyword evidence="4" id="KW-0274">FAD</keyword>
<gene>
    <name evidence="9" type="ORF">METZ01_LOCUS17490</name>
</gene>
<keyword evidence="3" id="KW-0285">Flavoprotein</keyword>